<comment type="similarity">
    <text evidence="1">Belongs to the 'phage' integrase family.</text>
</comment>
<evidence type="ECO:0000313" key="9">
    <source>
        <dbReference type="Proteomes" id="UP000028486"/>
    </source>
</evidence>
<accession>A0A076FC68</accession>
<dbReference type="Gene3D" id="1.10.443.10">
    <property type="entry name" value="Intergrase catalytic core"/>
    <property type="match status" value="1"/>
</dbReference>
<protein>
    <submittedName>
        <fullName evidence="8">Phage integrase family protein</fullName>
    </submittedName>
</protein>
<reference evidence="8 9" key="1">
    <citation type="journal article" date="2014" name="Genome Announc.">
        <title>Complete Genome Sequence of Campylobacter iguaniorum Strain 1485ET, Isolated from a Bearded Dragon (Pogona vitticeps).</title>
        <authorList>
            <person name="Gilbert M.J."/>
            <person name="Miller W.G."/>
            <person name="Yee E."/>
            <person name="Kik M."/>
            <person name="Wagenaar J.A."/>
            <person name="Duim B."/>
        </authorList>
    </citation>
    <scope>NUCLEOTIDE SEQUENCE [LARGE SCALE GENOMIC DNA]</scope>
    <source>
        <strain evidence="8 9">1485E</strain>
        <plasmid evidence="8">pCIG1485E</plasmid>
    </source>
</reference>
<feature type="domain" description="Tyr recombinase" evidence="6">
    <location>
        <begin position="134"/>
        <end position="321"/>
    </location>
</feature>
<dbReference type="Gene3D" id="1.10.150.130">
    <property type="match status" value="1"/>
</dbReference>
<dbReference type="PANTHER" id="PTHR30349">
    <property type="entry name" value="PHAGE INTEGRASE-RELATED"/>
    <property type="match status" value="1"/>
</dbReference>
<organism evidence="8 9">
    <name type="scientific">Campylobacter iguaniorum</name>
    <dbReference type="NCBI Taxonomy" id="1244531"/>
    <lineage>
        <taxon>Bacteria</taxon>
        <taxon>Pseudomonadati</taxon>
        <taxon>Campylobacterota</taxon>
        <taxon>Epsilonproteobacteria</taxon>
        <taxon>Campylobacterales</taxon>
        <taxon>Campylobacteraceae</taxon>
        <taxon>Campylobacter</taxon>
    </lineage>
</organism>
<dbReference type="InterPro" id="IPR002104">
    <property type="entry name" value="Integrase_catalytic"/>
</dbReference>
<evidence type="ECO:0000256" key="5">
    <source>
        <dbReference type="PROSITE-ProRule" id="PRU01248"/>
    </source>
</evidence>
<dbReference type="KEGG" id="caj:CIG1485E_a0016"/>
<keyword evidence="3 5" id="KW-0238">DNA-binding</keyword>
<dbReference type="OrthoDB" id="5361318at2"/>
<keyword evidence="9" id="KW-1185">Reference proteome</keyword>
<dbReference type="GO" id="GO:0015074">
    <property type="term" value="P:DNA integration"/>
    <property type="evidence" value="ECO:0007669"/>
    <property type="project" value="UniProtKB-KW"/>
</dbReference>
<evidence type="ECO:0000259" key="7">
    <source>
        <dbReference type="PROSITE" id="PS51900"/>
    </source>
</evidence>
<dbReference type="PANTHER" id="PTHR30349:SF64">
    <property type="entry name" value="PROPHAGE INTEGRASE INTD-RELATED"/>
    <property type="match status" value="1"/>
</dbReference>
<evidence type="ECO:0000256" key="3">
    <source>
        <dbReference type="ARBA" id="ARBA00023125"/>
    </source>
</evidence>
<dbReference type="PROSITE" id="PS51900">
    <property type="entry name" value="CB"/>
    <property type="match status" value="1"/>
</dbReference>
<evidence type="ECO:0000256" key="2">
    <source>
        <dbReference type="ARBA" id="ARBA00022908"/>
    </source>
</evidence>
<dbReference type="InterPro" id="IPR050090">
    <property type="entry name" value="Tyrosine_recombinase_XerCD"/>
</dbReference>
<name>A0A076FC68_9BACT</name>
<keyword evidence="2" id="KW-0229">DNA integration</keyword>
<geneLocation type="plasmid" evidence="8 9">
    <name>pCIG1485E</name>
</geneLocation>
<keyword evidence="4" id="KW-0233">DNA recombination</keyword>
<dbReference type="RefSeq" id="WP_051871010.1">
    <property type="nucleotide sequence ID" value="NZ_CP009044.1"/>
</dbReference>
<gene>
    <name evidence="8" type="ORF">CIG1485E_a0016</name>
</gene>
<dbReference type="PROSITE" id="PS51898">
    <property type="entry name" value="TYR_RECOMBINASE"/>
    <property type="match status" value="1"/>
</dbReference>
<dbReference type="InterPro" id="IPR013762">
    <property type="entry name" value="Integrase-like_cat_sf"/>
</dbReference>
<dbReference type="GO" id="GO:0003677">
    <property type="term" value="F:DNA binding"/>
    <property type="evidence" value="ECO:0007669"/>
    <property type="project" value="UniProtKB-UniRule"/>
</dbReference>
<proteinExistence type="inferred from homology"/>
<sequence length="328" mass="38118">MQLETDNFIDDLYRWYKAYKDNIRALSYSKNTLDLYSRAIDMFIEYSLQYQDEMKLSDIKSIYFTGYLAFLEDEAKSNGKKPKNGNYLSKSTKQTYLKAIKNFFTFINDNNDEFFTFERYFKNIKVADSSKTEEKLIYLTEEEIGWLLNSMERTKGKKDDYNSYRNALLVKLMLYGGLRISEALNISLGNFTSGQDEEMYNIEIYGKGGKEQIGFIARKTIDDELDYFKAVAKLKEDDLIMKTGSGKQLDRTNAYQIVNRMYKRAGIRKEGLHLLRHTLAMRLTQRGVNPIVVKKILRHSNIATTTIYAKATEGAVADAMKVDLKEEE</sequence>
<dbReference type="GO" id="GO:0006310">
    <property type="term" value="P:DNA recombination"/>
    <property type="evidence" value="ECO:0007669"/>
    <property type="project" value="UniProtKB-KW"/>
</dbReference>
<evidence type="ECO:0000313" key="8">
    <source>
        <dbReference type="EMBL" id="AII15541.1"/>
    </source>
</evidence>
<dbReference type="Pfam" id="PF00589">
    <property type="entry name" value="Phage_integrase"/>
    <property type="match status" value="1"/>
</dbReference>
<evidence type="ECO:0000259" key="6">
    <source>
        <dbReference type="PROSITE" id="PS51898"/>
    </source>
</evidence>
<keyword evidence="8" id="KW-0614">Plasmid</keyword>
<dbReference type="InterPro" id="IPR010998">
    <property type="entry name" value="Integrase_recombinase_N"/>
</dbReference>
<dbReference type="SUPFAM" id="SSF56349">
    <property type="entry name" value="DNA breaking-rejoining enzymes"/>
    <property type="match status" value="1"/>
</dbReference>
<dbReference type="eggNOG" id="COG4974">
    <property type="taxonomic scope" value="Bacteria"/>
</dbReference>
<dbReference type="InterPro" id="IPR011010">
    <property type="entry name" value="DNA_brk_join_enz"/>
</dbReference>
<dbReference type="EMBL" id="CP009044">
    <property type="protein sequence ID" value="AII15541.1"/>
    <property type="molecule type" value="Genomic_DNA"/>
</dbReference>
<dbReference type="InterPro" id="IPR044068">
    <property type="entry name" value="CB"/>
</dbReference>
<dbReference type="AlphaFoldDB" id="A0A076FC68"/>
<dbReference type="CDD" id="cd00397">
    <property type="entry name" value="DNA_BRE_C"/>
    <property type="match status" value="1"/>
</dbReference>
<feature type="domain" description="Core-binding (CB)" evidence="7">
    <location>
        <begin position="6"/>
        <end position="108"/>
    </location>
</feature>
<dbReference type="HOGENOM" id="CLU_027562_9_5_7"/>
<dbReference type="Proteomes" id="UP000028486">
    <property type="component" value="Plasmid pCIG1485E"/>
</dbReference>
<evidence type="ECO:0000256" key="1">
    <source>
        <dbReference type="ARBA" id="ARBA00008857"/>
    </source>
</evidence>
<evidence type="ECO:0000256" key="4">
    <source>
        <dbReference type="ARBA" id="ARBA00023172"/>
    </source>
</evidence>